<keyword evidence="2" id="KW-1185">Reference proteome</keyword>
<evidence type="ECO:0000313" key="1">
    <source>
        <dbReference type="EMBL" id="AKS45923.1"/>
    </source>
</evidence>
<proteinExistence type="predicted"/>
<name>A0A0K0Y4J9_9RHOB</name>
<dbReference type="Proteomes" id="UP000067444">
    <property type="component" value="Chromosome"/>
</dbReference>
<accession>A0A0K0Y4J9</accession>
<dbReference type="KEGG" id="otm:OSB_13710"/>
<protein>
    <submittedName>
        <fullName evidence="1">Uncharacterized protein</fullName>
    </submittedName>
</protein>
<evidence type="ECO:0000313" key="2">
    <source>
        <dbReference type="Proteomes" id="UP000067444"/>
    </source>
</evidence>
<dbReference type="OrthoDB" id="7929427at2"/>
<organism evidence="1 2">
    <name type="scientific">Octadecabacter temperatus</name>
    <dbReference type="NCBI Taxonomy" id="1458307"/>
    <lineage>
        <taxon>Bacteria</taxon>
        <taxon>Pseudomonadati</taxon>
        <taxon>Pseudomonadota</taxon>
        <taxon>Alphaproteobacteria</taxon>
        <taxon>Rhodobacterales</taxon>
        <taxon>Roseobacteraceae</taxon>
        <taxon>Octadecabacter</taxon>
    </lineage>
</organism>
<dbReference type="RefSeq" id="WP_049834266.1">
    <property type="nucleotide sequence ID" value="NZ_CP012160.1"/>
</dbReference>
<dbReference type="AlphaFoldDB" id="A0A0K0Y4J9"/>
<dbReference type="PATRIC" id="fig|1458307.3.peg.1387"/>
<dbReference type="EMBL" id="CP012160">
    <property type="protein sequence ID" value="AKS45923.1"/>
    <property type="molecule type" value="Genomic_DNA"/>
</dbReference>
<sequence>MISRSTIVCVLMSCAAPVWAQTSEDAPLSAIDWLSESVEQPEVLAAAPVLGTQATRTPDANEAPVADSASTPNVSVQTLGGPAPRVLGLLPPSATGLPADLWGQSDVTTLIALLQAEQIDTLPAIQDLLKTLTLAQANPPIEAATPGAFFTARIDKLLEFGALEPAQAMLESAGADTPELLRRWFDVSLLTGTEDGVCRALRDQPDIAPTPSARIFCLARSGDWSAAALTLNTGLALGDIDAPTGALLARFLDPDLYEGEPELDAPTRVTPLTFRMFEAIGSSLTTVGLPRAFAHADLRANVGWKGQLEAAERLARAGAISDNALIGLYTARVAAASGGVWERAKAVSRVRAALVDGNGDDMLFVLNNLWDETQAVGVTVPLARHFAPDLMTSTLADRRSDAVMFKLLLLSDHYEDAALIDAFAQTDPFLAAVARGDPSQAHAGRGQYPLVRDAFAADPDATLVEMAANGRTGEAILRSIATLQQGIDGDQVAFKEGFATLRALGLEDVARRTALQYLLLE</sequence>
<gene>
    <name evidence="1" type="ORF">OSB_13710</name>
</gene>
<dbReference type="STRING" id="1458307.OSB_13710"/>
<reference evidence="1 2" key="1">
    <citation type="journal article" date="2015" name="Genome Announc.">
        <title>Closed Genome Sequence of Octadecabacter temperatus SB1, the First Mesophilic Species of the Genus Octadecabacter.</title>
        <authorList>
            <person name="Voget S."/>
            <person name="Billerbeck S."/>
            <person name="Simon M."/>
            <person name="Daniel R."/>
        </authorList>
    </citation>
    <scope>NUCLEOTIDE SEQUENCE [LARGE SCALE GENOMIC DNA]</scope>
    <source>
        <strain evidence="1 2">SB1</strain>
    </source>
</reference>